<dbReference type="InterPro" id="IPR003680">
    <property type="entry name" value="Flavodoxin_fold"/>
</dbReference>
<evidence type="ECO:0000256" key="1">
    <source>
        <dbReference type="ARBA" id="ARBA00022630"/>
    </source>
</evidence>
<dbReference type="SUPFAM" id="SSF52218">
    <property type="entry name" value="Flavoproteins"/>
    <property type="match status" value="1"/>
</dbReference>
<dbReference type="GO" id="GO:0009055">
    <property type="term" value="F:electron transfer activity"/>
    <property type="evidence" value="ECO:0007669"/>
    <property type="project" value="UniProtKB-UniRule"/>
</dbReference>
<comment type="subunit">
    <text evidence="6">Homodimer.</text>
</comment>
<dbReference type="Proteomes" id="UP000030377">
    <property type="component" value="Unassembled WGS sequence"/>
</dbReference>
<evidence type="ECO:0000256" key="2">
    <source>
        <dbReference type="ARBA" id="ARBA00022643"/>
    </source>
</evidence>
<comment type="catalytic activity">
    <reaction evidence="6">
        <text>2 a quinone + NADH + H(+) = 2 a 1,4-benzosemiquinone + NAD(+)</text>
        <dbReference type="Rhea" id="RHEA:65952"/>
        <dbReference type="ChEBI" id="CHEBI:15378"/>
        <dbReference type="ChEBI" id="CHEBI:57540"/>
        <dbReference type="ChEBI" id="CHEBI:57945"/>
        <dbReference type="ChEBI" id="CHEBI:132124"/>
        <dbReference type="ChEBI" id="CHEBI:134225"/>
    </reaction>
</comment>
<keyword evidence="2 6" id="KW-0288">FMN</keyword>
<feature type="binding site" evidence="6">
    <location>
        <begin position="15"/>
        <end position="17"/>
    </location>
    <ligand>
        <name>FMN</name>
        <dbReference type="ChEBI" id="CHEBI:58210"/>
    </ligand>
</feature>
<evidence type="ECO:0000313" key="9">
    <source>
        <dbReference type="Proteomes" id="UP000030377"/>
    </source>
</evidence>
<dbReference type="EC" id="1.7.1.17" evidence="6"/>
<comment type="caution">
    <text evidence="6">Lacks conserved residue(s) required for the propagation of feature annotation.</text>
</comment>
<evidence type="ECO:0000313" key="8">
    <source>
        <dbReference type="EMBL" id="KGT79209.1"/>
    </source>
</evidence>
<evidence type="ECO:0000256" key="3">
    <source>
        <dbReference type="ARBA" id="ARBA00023002"/>
    </source>
</evidence>
<evidence type="ECO:0000259" key="7">
    <source>
        <dbReference type="Pfam" id="PF02525"/>
    </source>
</evidence>
<feature type="binding site" evidence="6">
    <location>
        <position position="10"/>
    </location>
    <ligand>
        <name>FMN</name>
        <dbReference type="ChEBI" id="CHEBI:58210"/>
    </ligand>
</feature>
<comment type="function">
    <text evidence="6">Quinone reductase that provides resistance to thiol-specific stress caused by electrophilic quinones.</text>
</comment>
<comment type="function">
    <text evidence="6">Also exhibits azoreductase activity. Catalyzes the reductive cleavage of the azo bond in aromatic azo compounds to the corresponding amines.</text>
</comment>
<comment type="cofactor">
    <cofactor evidence="6">
        <name>FMN</name>
        <dbReference type="ChEBI" id="CHEBI:58210"/>
    </cofactor>
    <text evidence="6">Binds 1 FMN per subunit.</text>
</comment>
<comment type="catalytic activity">
    <reaction evidence="5">
        <text>N,N-dimethyl-1,4-phenylenediamine + anthranilate + 2 NAD(+) = 2-(4-dimethylaminophenyl)diazenylbenzoate + 2 NADH + 2 H(+)</text>
        <dbReference type="Rhea" id="RHEA:55872"/>
        <dbReference type="ChEBI" id="CHEBI:15378"/>
        <dbReference type="ChEBI" id="CHEBI:15783"/>
        <dbReference type="ChEBI" id="CHEBI:16567"/>
        <dbReference type="ChEBI" id="CHEBI:57540"/>
        <dbReference type="ChEBI" id="CHEBI:57945"/>
        <dbReference type="ChEBI" id="CHEBI:71579"/>
        <dbReference type="EC" id="1.7.1.17"/>
    </reaction>
    <physiologicalReaction direction="right-to-left" evidence="5">
        <dbReference type="Rhea" id="RHEA:55874"/>
    </physiologicalReaction>
</comment>
<dbReference type="HAMAP" id="MF_01216">
    <property type="entry name" value="Azoreductase_type1"/>
    <property type="match status" value="1"/>
</dbReference>
<sequence length="208" mass="23444">MAKLLHLSCSPRADSESSAGARVFLDGFRQARPDWDIDVVDLWRERLPEFAGPIVEAKYARMKAQPFNDAQRDSFAEAERMALRFSLADRVLISTPMWNFSIPYKLKQWFDVIVQPGLTFRFDPSLGYLPLLTDRPTTVILASGSDFATGMNRGRIDMATPYLREILRFIGISNVRFVPIGPTTGPQQPIEAARERAHQQLAALAANF</sequence>
<evidence type="ECO:0000256" key="5">
    <source>
        <dbReference type="ARBA" id="ARBA00048542"/>
    </source>
</evidence>
<dbReference type="InterPro" id="IPR029039">
    <property type="entry name" value="Flavoprotein-like_sf"/>
</dbReference>
<accession>A0A0A3Y0W4</accession>
<comment type="caution">
    <text evidence="8">The sequence shown here is derived from an EMBL/GenBank/DDBJ whole genome shotgun (WGS) entry which is preliminary data.</text>
</comment>
<feature type="binding site" evidence="6">
    <location>
        <begin position="97"/>
        <end position="100"/>
    </location>
    <ligand>
        <name>FMN</name>
        <dbReference type="ChEBI" id="CHEBI:58210"/>
    </ligand>
</feature>
<organism evidence="8 9">
    <name type="scientific">Bradyrhizobium japonicum</name>
    <dbReference type="NCBI Taxonomy" id="375"/>
    <lineage>
        <taxon>Bacteria</taxon>
        <taxon>Pseudomonadati</taxon>
        <taxon>Pseudomonadota</taxon>
        <taxon>Alphaproteobacteria</taxon>
        <taxon>Hyphomicrobiales</taxon>
        <taxon>Nitrobacteraceae</taxon>
        <taxon>Bradyrhizobium</taxon>
    </lineage>
</organism>
<dbReference type="AlphaFoldDB" id="A0A0A3Y0W4"/>
<feature type="domain" description="Flavodoxin-like fold" evidence="7">
    <location>
        <begin position="3"/>
        <end position="201"/>
    </location>
</feature>
<dbReference type="Pfam" id="PF02525">
    <property type="entry name" value="Flavodoxin_2"/>
    <property type="match status" value="1"/>
</dbReference>
<keyword evidence="4 6" id="KW-0520">NAD</keyword>
<comment type="similarity">
    <text evidence="6">Belongs to the azoreductase type 1 family.</text>
</comment>
<name>A0A0A3Y0W4_BRAJP</name>
<dbReference type="PANTHER" id="PTHR43741:SF4">
    <property type="entry name" value="FMN-DEPENDENT NADH:QUINONE OXIDOREDUCTASE"/>
    <property type="match status" value="1"/>
</dbReference>
<proteinExistence type="inferred from homology"/>
<gene>
    <name evidence="6" type="primary">azoR</name>
    <name evidence="8" type="ORF">MA20_14000</name>
</gene>
<keyword evidence="3 6" id="KW-0560">Oxidoreductase</keyword>
<dbReference type="GO" id="GO:0016655">
    <property type="term" value="F:oxidoreductase activity, acting on NAD(P)H, quinone or similar compound as acceptor"/>
    <property type="evidence" value="ECO:0007669"/>
    <property type="project" value="InterPro"/>
</dbReference>
<dbReference type="PANTHER" id="PTHR43741">
    <property type="entry name" value="FMN-DEPENDENT NADH-AZOREDUCTASE 1"/>
    <property type="match status" value="1"/>
</dbReference>
<reference evidence="8 9" key="1">
    <citation type="submission" date="2014-09" db="EMBL/GenBank/DDBJ databases">
        <title>Draft genome of Bradyrhizobium japonicum Is-34.</title>
        <authorList>
            <person name="Tsurumaru H."/>
            <person name="Yamakawa T."/>
            <person name="Hashimoto S."/>
            <person name="Okizaki K."/>
            <person name="Kanesaki Y."/>
            <person name="Yoshikawa H."/>
            <person name="Yajima S."/>
        </authorList>
    </citation>
    <scope>NUCLEOTIDE SEQUENCE [LARGE SCALE GENOMIC DNA]</scope>
    <source>
        <strain evidence="8 9">Is-34</strain>
    </source>
</reference>
<dbReference type="STRING" id="375.BKD09_RS33190"/>
<dbReference type="InterPro" id="IPR050104">
    <property type="entry name" value="FMN-dep_NADH:Q_OxRdtase_AzoR1"/>
</dbReference>
<dbReference type="RefSeq" id="WP_028155771.1">
    <property type="nucleotide sequence ID" value="NZ_JANUDC010000001.1"/>
</dbReference>
<dbReference type="InterPro" id="IPR023048">
    <property type="entry name" value="NADH:quinone_OxRdtase_FMN_depd"/>
</dbReference>
<protein>
    <recommendedName>
        <fullName evidence="6">FMN dependent NADH:quinone oxidoreductase</fullName>
        <ecNumber evidence="6">1.6.5.-</ecNumber>
    </recommendedName>
    <alternativeName>
        <fullName evidence="6">Azo-dye reductase</fullName>
    </alternativeName>
    <alternativeName>
        <fullName evidence="6">FMN-dependent NADH-azo compound oxidoreductase</fullName>
    </alternativeName>
    <alternativeName>
        <fullName evidence="6">FMN-dependent NADH-azoreductase</fullName>
        <ecNumber evidence="6">1.7.1.17</ecNumber>
    </alternativeName>
</protein>
<evidence type="ECO:0000256" key="6">
    <source>
        <dbReference type="HAMAP-Rule" id="MF_01216"/>
    </source>
</evidence>
<dbReference type="EMBL" id="JRPN01000014">
    <property type="protein sequence ID" value="KGT79209.1"/>
    <property type="molecule type" value="Genomic_DNA"/>
</dbReference>
<dbReference type="Gene3D" id="3.40.50.360">
    <property type="match status" value="1"/>
</dbReference>
<dbReference type="GO" id="GO:0016652">
    <property type="term" value="F:oxidoreductase activity, acting on NAD(P)H as acceptor"/>
    <property type="evidence" value="ECO:0007669"/>
    <property type="project" value="UniProtKB-UniRule"/>
</dbReference>
<dbReference type="EC" id="1.6.5.-" evidence="6"/>
<keyword evidence="1 6" id="KW-0285">Flavoprotein</keyword>
<dbReference type="GO" id="GO:0010181">
    <property type="term" value="F:FMN binding"/>
    <property type="evidence" value="ECO:0007669"/>
    <property type="project" value="UniProtKB-UniRule"/>
</dbReference>
<evidence type="ECO:0000256" key="4">
    <source>
        <dbReference type="ARBA" id="ARBA00023027"/>
    </source>
</evidence>